<dbReference type="GeneID" id="83056522"/>
<dbReference type="EMBL" id="CP016757">
    <property type="protein sequence ID" value="ANZ43877.1"/>
    <property type="molecule type" value="Genomic_DNA"/>
</dbReference>
<dbReference type="Pfam" id="PF01381">
    <property type="entry name" value="HTH_3"/>
    <property type="match status" value="1"/>
</dbReference>
<dbReference type="SUPFAM" id="SSF51182">
    <property type="entry name" value="RmlC-like cupins"/>
    <property type="match status" value="1"/>
</dbReference>
<evidence type="ECO:0000313" key="5">
    <source>
        <dbReference type="EMBL" id="ANZ43877.1"/>
    </source>
</evidence>
<dbReference type="Pfam" id="PF07883">
    <property type="entry name" value="Cupin_2"/>
    <property type="match status" value="1"/>
</dbReference>
<dbReference type="Proteomes" id="UP000093044">
    <property type="component" value="Chromosome"/>
</dbReference>
<dbReference type="Gene3D" id="2.60.120.10">
    <property type="entry name" value="Jelly Rolls"/>
    <property type="match status" value="1"/>
</dbReference>
<feature type="domain" description="HTH cro/C1-type" evidence="4">
    <location>
        <begin position="12"/>
        <end position="66"/>
    </location>
</feature>
<accession>A0A1B2I1R2</accession>
<dbReference type="InterPro" id="IPR010982">
    <property type="entry name" value="Lambda_DNA-bd_dom_sf"/>
</dbReference>
<keyword evidence="1" id="KW-0805">Transcription regulation</keyword>
<dbReference type="GO" id="GO:0005829">
    <property type="term" value="C:cytosol"/>
    <property type="evidence" value="ECO:0007669"/>
    <property type="project" value="TreeGrafter"/>
</dbReference>
<gene>
    <name evidence="5" type="ORF">BED41_01490</name>
</gene>
<dbReference type="OrthoDB" id="9781521at2"/>
<keyword evidence="2 5" id="KW-0238">DNA-binding</keyword>
<reference evidence="5" key="1">
    <citation type="submission" date="2016-08" db="EMBL/GenBank/DDBJ databases">
        <title>Complete genome of Cloacibacillus porcorum.</title>
        <authorList>
            <person name="Looft T."/>
            <person name="Bayles D.O."/>
            <person name="Alt D.P."/>
        </authorList>
    </citation>
    <scope>NUCLEOTIDE SEQUENCE [LARGE SCALE GENOMIC DNA]</scope>
    <source>
        <strain evidence="5">CL-84</strain>
    </source>
</reference>
<dbReference type="Gene3D" id="1.10.260.40">
    <property type="entry name" value="lambda repressor-like DNA-binding domains"/>
    <property type="match status" value="1"/>
</dbReference>
<dbReference type="STRING" id="1197717.BED41_01490"/>
<dbReference type="InterPro" id="IPR013096">
    <property type="entry name" value="Cupin_2"/>
</dbReference>
<sequence length="184" mass="20517">MENINSVVADNLKRLRDERKLSLEATAKLSGVSKSMLGQIERGEANPTVSTVWKIAGGLKISFTDLMTRPEKDYETVDIRQVEPLLEDGGRYRNFPVFSFDAARRFEMLYVEIDPGGRLEAEPHPAGTQEFITAFSGELSVSVNGETFAITRGSSLRFKSDGPHSYKNTGEEICRLSMVIYYPG</sequence>
<dbReference type="SUPFAM" id="SSF47413">
    <property type="entry name" value="lambda repressor-like DNA-binding domains"/>
    <property type="match status" value="1"/>
</dbReference>
<organism evidence="5 6">
    <name type="scientific">Cloacibacillus porcorum</name>
    <dbReference type="NCBI Taxonomy" id="1197717"/>
    <lineage>
        <taxon>Bacteria</taxon>
        <taxon>Thermotogati</taxon>
        <taxon>Synergistota</taxon>
        <taxon>Synergistia</taxon>
        <taxon>Synergistales</taxon>
        <taxon>Synergistaceae</taxon>
        <taxon>Cloacibacillus</taxon>
    </lineage>
</organism>
<dbReference type="InterPro" id="IPR011051">
    <property type="entry name" value="RmlC_Cupin_sf"/>
</dbReference>
<name>A0A1B2I1R2_9BACT</name>
<dbReference type="PANTHER" id="PTHR46797">
    <property type="entry name" value="HTH-TYPE TRANSCRIPTIONAL REGULATOR"/>
    <property type="match status" value="1"/>
</dbReference>
<dbReference type="CDD" id="cd02209">
    <property type="entry name" value="cupin_XRE_C"/>
    <property type="match status" value="1"/>
</dbReference>
<keyword evidence="6" id="KW-1185">Reference proteome</keyword>
<evidence type="ECO:0000256" key="2">
    <source>
        <dbReference type="ARBA" id="ARBA00023125"/>
    </source>
</evidence>
<dbReference type="RefSeq" id="WP_066742167.1">
    <property type="nucleotide sequence ID" value="NZ_CAUFKJ010000008.1"/>
</dbReference>
<dbReference type="KEGG" id="cpor:BED41_01490"/>
<dbReference type="PROSITE" id="PS50943">
    <property type="entry name" value="HTH_CROC1"/>
    <property type="match status" value="1"/>
</dbReference>
<evidence type="ECO:0000256" key="3">
    <source>
        <dbReference type="ARBA" id="ARBA00023163"/>
    </source>
</evidence>
<dbReference type="SMART" id="SM00530">
    <property type="entry name" value="HTH_XRE"/>
    <property type="match status" value="1"/>
</dbReference>
<dbReference type="GO" id="GO:0003700">
    <property type="term" value="F:DNA-binding transcription factor activity"/>
    <property type="evidence" value="ECO:0007669"/>
    <property type="project" value="TreeGrafter"/>
</dbReference>
<dbReference type="InterPro" id="IPR014710">
    <property type="entry name" value="RmlC-like_jellyroll"/>
</dbReference>
<protein>
    <submittedName>
        <fullName evidence="5">DNA-binding protein</fullName>
    </submittedName>
</protein>
<dbReference type="AlphaFoldDB" id="A0A1B2I1R2"/>
<dbReference type="InterPro" id="IPR050807">
    <property type="entry name" value="TransReg_Diox_bact_type"/>
</dbReference>
<evidence type="ECO:0000256" key="1">
    <source>
        <dbReference type="ARBA" id="ARBA00023015"/>
    </source>
</evidence>
<evidence type="ECO:0000259" key="4">
    <source>
        <dbReference type="PROSITE" id="PS50943"/>
    </source>
</evidence>
<proteinExistence type="predicted"/>
<dbReference type="PANTHER" id="PTHR46797:SF23">
    <property type="entry name" value="HTH-TYPE TRANSCRIPTIONAL REGULATOR SUTR"/>
    <property type="match status" value="1"/>
</dbReference>
<dbReference type="InterPro" id="IPR001387">
    <property type="entry name" value="Cro/C1-type_HTH"/>
</dbReference>
<keyword evidence="3" id="KW-0804">Transcription</keyword>
<evidence type="ECO:0000313" key="6">
    <source>
        <dbReference type="Proteomes" id="UP000093044"/>
    </source>
</evidence>
<dbReference type="CDD" id="cd00093">
    <property type="entry name" value="HTH_XRE"/>
    <property type="match status" value="1"/>
</dbReference>
<dbReference type="GO" id="GO:0003677">
    <property type="term" value="F:DNA binding"/>
    <property type="evidence" value="ECO:0007669"/>
    <property type="project" value="UniProtKB-KW"/>
</dbReference>